<protein>
    <submittedName>
        <fullName evidence="3">Tumor necrosis factor, alpha-induced protein 2a</fullName>
    </submittedName>
</protein>
<evidence type="ECO:0000313" key="3">
    <source>
        <dbReference type="Ensembl" id="ENSAMXP00005040067.1"/>
    </source>
</evidence>
<feature type="compositionally biased region" description="Low complexity" evidence="2">
    <location>
        <begin position="24"/>
        <end position="33"/>
    </location>
</feature>
<dbReference type="Pfam" id="PF06046">
    <property type="entry name" value="Sec6"/>
    <property type="match status" value="1"/>
</dbReference>
<name>A0A8B9KSE2_ASTMX</name>
<proteinExistence type="inferred from homology"/>
<evidence type="ECO:0000313" key="4">
    <source>
        <dbReference type="Proteomes" id="UP000694621"/>
    </source>
</evidence>
<dbReference type="GO" id="GO:0000149">
    <property type="term" value="F:SNARE binding"/>
    <property type="evidence" value="ECO:0007669"/>
    <property type="project" value="TreeGrafter"/>
</dbReference>
<dbReference type="AlphaFoldDB" id="A0A8B9KSE2"/>
<dbReference type="Gene3D" id="1.10.357.70">
    <property type="entry name" value="Exocyst complex component Sec6, C-terminal domain"/>
    <property type="match status" value="1"/>
</dbReference>
<feature type="region of interest" description="Disordered" evidence="2">
    <location>
        <begin position="1"/>
        <end position="57"/>
    </location>
</feature>
<dbReference type="PANTHER" id="PTHR21292">
    <property type="entry name" value="EXOCYST COMPLEX COMPONENT SEC6-RELATED"/>
    <property type="match status" value="1"/>
</dbReference>
<dbReference type="InterPro" id="IPR042532">
    <property type="entry name" value="EXOC3/Sec6_C"/>
</dbReference>
<organism evidence="3 4">
    <name type="scientific">Astyanax mexicanus</name>
    <name type="common">Blind cave fish</name>
    <name type="synonym">Astyanax fasciatus mexicanus</name>
    <dbReference type="NCBI Taxonomy" id="7994"/>
    <lineage>
        <taxon>Eukaryota</taxon>
        <taxon>Metazoa</taxon>
        <taxon>Chordata</taxon>
        <taxon>Craniata</taxon>
        <taxon>Vertebrata</taxon>
        <taxon>Euteleostomi</taxon>
        <taxon>Actinopterygii</taxon>
        <taxon>Neopterygii</taxon>
        <taxon>Teleostei</taxon>
        <taxon>Ostariophysi</taxon>
        <taxon>Characiformes</taxon>
        <taxon>Characoidei</taxon>
        <taxon>Acestrorhamphidae</taxon>
        <taxon>Acestrorhamphinae</taxon>
        <taxon>Astyanax</taxon>
    </lineage>
</organism>
<sequence>MKTLNLTLPTMRRNSKEKTPEDLSSSSAAACEAMSEEEQPRRKSSSGSGEEKRRQKIKLPSRLKITSFIKRHRTKSSPTDSLPEVPVVLDFNQNLEQNLLAEASQQLLAREEQLFSSESADEQVSRSEEEEDQLQKDYEILVLRLWMVIHDSFNAKNQDTLKSAVTVILQEEERDRCWEEVAADSRPVWRPRKCRQTHDMLLEKVVEKRIQEANEEESGADKLSTSLKKDICRMGKRIQKDLLRVVRDVQGCYTPEFDVCNLYTQLYHKAFSMKLQEISRTNIEVEDCVYILSWINNYYPTDVLQQKELESHIKTEELGPLLPPEDYKSLEDQYLLHKEAEVRTWFSTALKKEEEQWQSNKRPELFDGYYISNLALDIIHLVDGAKKEVKSILCNEEKSQRILLQLTSFLASYKKSVAEFIKGKHKKDCDIPVTLKASLVSIKQFREYIEKCENLPDDVKADCLSITADLRDLCHTHILSPIQKELKEHYRKLWVPVWFSDSHDIIGDLIKALEDQVQQFSDIKPACKEELLNQLHVEVMAKYTKRMLKRKLKLKDKDEQEKAADFLCRDSNRINTLFIEMGSKEEWLSDVLPKMSEVLRVQDAGALQLEIVTLARDYSDINERQVHALLQLKTNLTSADVRNIKSSLHENRTSVSSEPVRPFFCYVTVKKTLM</sequence>
<dbReference type="InterPro" id="IPR010326">
    <property type="entry name" value="EXOC3/Sec6"/>
</dbReference>
<dbReference type="GeneID" id="103021996"/>
<dbReference type="GO" id="GO:0000145">
    <property type="term" value="C:exocyst"/>
    <property type="evidence" value="ECO:0007669"/>
    <property type="project" value="InterPro"/>
</dbReference>
<evidence type="ECO:0000256" key="2">
    <source>
        <dbReference type="SAM" id="MobiDB-lite"/>
    </source>
</evidence>
<accession>A0A8B9KSE2</accession>
<comment type="similarity">
    <text evidence="1">Belongs to the SEC6 family.</text>
</comment>
<dbReference type="GO" id="GO:0051601">
    <property type="term" value="P:exocyst localization"/>
    <property type="evidence" value="ECO:0007669"/>
    <property type="project" value="TreeGrafter"/>
</dbReference>
<dbReference type="KEGG" id="amex:103021996"/>
<dbReference type="PANTHER" id="PTHR21292:SF4">
    <property type="entry name" value="TUMOR NECROSIS FACTOR ALPHA-INDUCED PROTEIN 2"/>
    <property type="match status" value="1"/>
</dbReference>
<dbReference type="Ensembl" id="ENSAMXT00005043626.1">
    <property type="protein sequence ID" value="ENSAMXP00005040067.1"/>
    <property type="gene ID" value="ENSAMXG00005018863.1"/>
</dbReference>
<evidence type="ECO:0000256" key="1">
    <source>
        <dbReference type="ARBA" id="ARBA00009447"/>
    </source>
</evidence>
<reference evidence="3" key="1">
    <citation type="submission" date="2025-08" db="UniProtKB">
        <authorList>
            <consortium name="Ensembl"/>
        </authorList>
    </citation>
    <scope>IDENTIFICATION</scope>
</reference>
<dbReference type="Proteomes" id="UP000694621">
    <property type="component" value="Unplaced"/>
</dbReference>
<dbReference type="GO" id="GO:0006887">
    <property type="term" value="P:exocytosis"/>
    <property type="evidence" value="ECO:0007669"/>
    <property type="project" value="InterPro"/>
</dbReference>